<keyword evidence="2" id="KW-1185">Reference proteome</keyword>
<organism evidence="1 2">
    <name type="scientific">Fontibacillus phaseoli</name>
    <dbReference type="NCBI Taxonomy" id="1416533"/>
    <lineage>
        <taxon>Bacteria</taxon>
        <taxon>Bacillati</taxon>
        <taxon>Bacillota</taxon>
        <taxon>Bacilli</taxon>
        <taxon>Bacillales</taxon>
        <taxon>Paenibacillaceae</taxon>
        <taxon>Fontibacillus</taxon>
    </lineage>
</organism>
<reference evidence="1 2" key="1">
    <citation type="submission" date="2018-07" db="EMBL/GenBank/DDBJ databases">
        <title>Genomic Encyclopedia of Type Strains, Phase III (KMG-III): the genomes of soil and plant-associated and newly described type strains.</title>
        <authorList>
            <person name="Whitman W."/>
        </authorList>
    </citation>
    <scope>NUCLEOTIDE SEQUENCE [LARGE SCALE GENOMIC DNA]</scope>
    <source>
        <strain evidence="1 2">CECT 8333</strain>
    </source>
</reference>
<gene>
    <name evidence="1" type="ORF">DFP94_1103</name>
</gene>
<sequence>MAKETASANRCTDIVNSAIEVFCGNWLLPGYEGSDKRSVRKFLSLTYFAFSQRNR</sequence>
<accession>A0A369B616</accession>
<name>A0A369B616_9BACL</name>
<evidence type="ECO:0000313" key="1">
    <source>
        <dbReference type="EMBL" id="RCX16943.1"/>
    </source>
</evidence>
<proteinExistence type="predicted"/>
<dbReference type="AlphaFoldDB" id="A0A369B616"/>
<dbReference type="Proteomes" id="UP000253090">
    <property type="component" value="Unassembled WGS sequence"/>
</dbReference>
<dbReference type="EMBL" id="QPJW01000010">
    <property type="protein sequence ID" value="RCX16943.1"/>
    <property type="molecule type" value="Genomic_DNA"/>
</dbReference>
<protein>
    <submittedName>
        <fullName evidence="1">Uncharacterized protein</fullName>
    </submittedName>
</protein>
<comment type="caution">
    <text evidence="1">The sequence shown here is derived from an EMBL/GenBank/DDBJ whole genome shotgun (WGS) entry which is preliminary data.</text>
</comment>
<evidence type="ECO:0000313" key="2">
    <source>
        <dbReference type="Proteomes" id="UP000253090"/>
    </source>
</evidence>